<evidence type="ECO:0000259" key="12">
    <source>
        <dbReference type="PROSITE" id="PS52013"/>
    </source>
</evidence>
<feature type="domain" description="C6H2-type" evidence="12">
    <location>
        <begin position="335"/>
        <end position="386"/>
    </location>
</feature>
<dbReference type="InterPro" id="IPR046341">
    <property type="entry name" value="SET_dom_sf"/>
</dbReference>
<accession>A0ABY8U8R7</accession>
<evidence type="ECO:0000256" key="6">
    <source>
        <dbReference type="ARBA" id="ARBA00022801"/>
    </source>
</evidence>
<comment type="subunit">
    <text evidence="8">Associates with the 60S ribosomal subunit of the 80S translational complex.</text>
</comment>
<dbReference type="EC" id="3.4.11.18" evidence="10"/>
<dbReference type="Gene3D" id="3.90.230.10">
    <property type="entry name" value="Creatinase/methionine aminopeptidase superfamily"/>
    <property type="match status" value="1"/>
</dbReference>
<evidence type="ECO:0000256" key="9">
    <source>
        <dbReference type="PROSITE-ProRule" id="PRU01357"/>
    </source>
</evidence>
<keyword evidence="5 9" id="KW-0863">Zinc-finger</keyword>
<keyword evidence="4 8" id="KW-0479">Metal-binding</keyword>
<keyword evidence="6 8" id="KW-0378">Hydrolase</keyword>
<protein>
    <recommendedName>
        <fullName evidence="10">Methionine aminopeptidase</fullName>
        <ecNumber evidence="10">3.4.11.18</ecNumber>
    </recommendedName>
</protein>
<keyword evidence="14" id="KW-1185">Reference proteome</keyword>
<evidence type="ECO:0000256" key="5">
    <source>
        <dbReference type="ARBA" id="ARBA00022771"/>
    </source>
</evidence>
<feature type="binding site" evidence="8">
    <location>
        <position position="616"/>
    </location>
    <ligand>
        <name>Zn(2+)</name>
        <dbReference type="ChEBI" id="CHEBI:29105"/>
        <label>4</label>
        <note>catalytic</note>
    </ligand>
</feature>
<keyword evidence="3 8" id="KW-0645">Protease</keyword>
<feature type="binding site" evidence="8">
    <location>
        <position position="680"/>
    </location>
    <ligand>
        <name>Zn(2+)</name>
        <dbReference type="ChEBI" id="CHEBI:29105"/>
        <label>3</label>
    </ligand>
</feature>
<reference evidence="13 14" key="1">
    <citation type="submission" date="2023-05" db="EMBL/GenBank/DDBJ databases">
        <title>A 100% complete, gapless, phased diploid assembly of the Scenedesmus obliquus UTEX 3031 genome.</title>
        <authorList>
            <person name="Biondi T.C."/>
            <person name="Hanschen E.R."/>
            <person name="Kwon T."/>
            <person name="Eng W."/>
            <person name="Kruse C.P.S."/>
            <person name="Koehler S.I."/>
            <person name="Kunde Y."/>
            <person name="Gleasner C.D."/>
            <person name="You Mak K.T."/>
            <person name="Polle J."/>
            <person name="Hovde B.T."/>
            <person name="Starkenburg S.R."/>
        </authorList>
    </citation>
    <scope>NUCLEOTIDE SEQUENCE [LARGE SCALE GENOMIC DNA]</scope>
    <source>
        <strain evidence="13 14">DOE0152z</strain>
    </source>
</reference>
<evidence type="ECO:0000256" key="11">
    <source>
        <dbReference type="SAM" id="MobiDB-lite"/>
    </source>
</evidence>
<evidence type="ECO:0000256" key="4">
    <source>
        <dbReference type="ARBA" id="ARBA00022723"/>
    </source>
</evidence>
<keyword evidence="1 8" id="KW-0031">Aminopeptidase</keyword>
<dbReference type="InterPro" id="IPR036005">
    <property type="entry name" value="Creatinase/aminopeptidase-like"/>
</dbReference>
<dbReference type="Pfam" id="PF00557">
    <property type="entry name" value="Peptidase_M24"/>
    <property type="match status" value="1"/>
</dbReference>
<comment type="similarity">
    <text evidence="8 9">Belongs to the peptidase M24A family. Methionine aminopeptidase type 1 subfamily.</text>
</comment>
<evidence type="ECO:0000256" key="3">
    <source>
        <dbReference type="ARBA" id="ARBA00022670"/>
    </source>
</evidence>
<dbReference type="SUPFAM" id="SSF144232">
    <property type="entry name" value="HIT/MYND zinc finger-like"/>
    <property type="match status" value="1"/>
</dbReference>
<dbReference type="CDD" id="cd01086">
    <property type="entry name" value="MetAP1"/>
    <property type="match status" value="1"/>
</dbReference>
<evidence type="ECO:0000256" key="1">
    <source>
        <dbReference type="ARBA" id="ARBA00022438"/>
    </source>
</evidence>
<sequence>MVATQLIAPGETVLQCAAANILAVPKTEAAVEGWQSWLQLYTSAHGPRPQQLQDFLADTSHSPTVRLASWLLYLRRACKASNSSTGTTATSSSSDATPSTSHAPSPFCCSYIALLEACGPMTAVCSGAWDQQELQQLEPPPLRVWLSVHHTDARRASLAAYALLASGRHPVAQLGLAGSSADVGWAMALVKTRAHGDACRLALMPLHDMINHAERGTANCTPGPAAAASDAVGSGYSLVAAASIQAGEELGNAYTPPRSNAQMLLGWGFSLPAKTGDWLLAVPLQHVAQAELCMQQHSNKRCDCQRGGVFGVHRSGLSGREFFRPCIMADQQHAGLLCLRCEAPAQLQCPKCVSMGLAKAPYCSQECFKAAWPEHKAVHKSAAAAGEAWLFCTKRGKSRSATMPGFAWTGPLRPARIGPPRTVPDHIPRPDYADTGVPESELESKQQRGVAIRSPEEIAGIRRACRVGREVLDAAAAAVRPGVTTDEIDRVVHEAMVEAGAYPSPLNYFNFPKSVCTSVNEVICHGIPDQRELADGDIVNVDVTAFIGGYHGDLNETFTVGKVDEAGKALIKVTHDALMKAVEACKPGLRYRELGDVISKHVQQAGMSVVKTYCGHGIGDLFHCAPNIPHYAHNKAVGVMKEGQVFTIEPMVNLGTWRDVLWPDGWTAVTADGQRSAQFEHQLLITATGAEVLTARLPSSPPLWWEAEQ</sequence>
<feature type="region of interest" description="Disordered" evidence="11">
    <location>
        <begin position="82"/>
        <end position="102"/>
    </location>
</feature>
<dbReference type="Gene3D" id="6.10.140.2220">
    <property type="match status" value="1"/>
</dbReference>
<dbReference type="PROSITE" id="PS52013">
    <property type="entry name" value="ZF_C6H2"/>
    <property type="match status" value="1"/>
</dbReference>
<dbReference type="NCBIfam" id="TIGR00500">
    <property type="entry name" value="met_pdase_I"/>
    <property type="match status" value="1"/>
</dbReference>
<feature type="binding site" evidence="8">
    <location>
        <position position="553"/>
    </location>
    <ligand>
        <name>Zn(2+)</name>
        <dbReference type="ChEBI" id="CHEBI:29105"/>
        <label>4</label>
        <note>catalytic</note>
    </ligand>
</feature>
<feature type="binding site" evidence="8">
    <location>
        <position position="525"/>
    </location>
    <ligand>
        <name>a protein</name>
        <dbReference type="ChEBI" id="CHEBI:16541"/>
    </ligand>
    <ligandPart>
        <name>N-terminal L-methionine residue</name>
        <dbReference type="ChEBI" id="CHEBI:64731"/>
    </ligandPart>
</feature>
<comment type="catalytic activity">
    <reaction evidence="8 10">
        <text>Release of N-terminal amino acids, preferentially methionine, from peptides and arylamides.</text>
        <dbReference type="EC" id="3.4.11.18"/>
    </reaction>
</comment>
<evidence type="ECO:0000256" key="8">
    <source>
        <dbReference type="HAMAP-Rule" id="MF_03174"/>
    </source>
</evidence>
<comment type="cofactor">
    <cofactor evidence="10">
        <name>Co(2+)</name>
        <dbReference type="ChEBI" id="CHEBI:48828"/>
    </cofactor>
    <cofactor evidence="10">
        <name>Zn(2+)</name>
        <dbReference type="ChEBI" id="CHEBI:29105"/>
    </cofactor>
    <cofactor evidence="10">
        <name>Mn(2+)</name>
        <dbReference type="ChEBI" id="CHEBI:29035"/>
    </cofactor>
    <cofactor evidence="10">
        <name>Fe(2+)</name>
        <dbReference type="ChEBI" id="CHEBI:29033"/>
    </cofactor>
    <text evidence="10">Binds 2 divalent metal cations per subunit. Has a high-affinity and a low affinity metal-binding site. The true nature of the physiological cofactor is under debate. The enzyme is active with cobalt, zinc, manganese or divalent iron ions.</text>
</comment>
<feature type="region of interest" description="Disordered" evidence="11">
    <location>
        <begin position="411"/>
        <end position="449"/>
    </location>
</feature>
<dbReference type="Gene3D" id="3.90.1410.10">
    <property type="entry name" value="set domain protein methyltransferase, domain 1"/>
    <property type="match status" value="1"/>
</dbReference>
<evidence type="ECO:0000313" key="13">
    <source>
        <dbReference type="EMBL" id="WIA17667.1"/>
    </source>
</evidence>
<proteinExistence type="inferred from homology"/>
<dbReference type="InterPro" id="IPR000994">
    <property type="entry name" value="Pept_M24"/>
</dbReference>
<feature type="binding site" evidence="8">
    <location>
        <position position="680"/>
    </location>
    <ligand>
        <name>Zn(2+)</name>
        <dbReference type="ChEBI" id="CHEBI:29105"/>
        <label>4</label>
        <note>catalytic</note>
    </ligand>
</feature>
<dbReference type="PANTHER" id="PTHR43330:SF7">
    <property type="entry name" value="METHIONINE AMINOPEPTIDASE 1"/>
    <property type="match status" value="1"/>
</dbReference>
<feature type="binding site" evidence="8">
    <location>
        <position position="649"/>
    </location>
    <ligand>
        <name>Zn(2+)</name>
        <dbReference type="ChEBI" id="CHEBI:29105"/>
        <label>4</label>
        <note>catalytic</note>
    </ligand>
</feature>
<feature type="compositionally biased region" description="Basic and acidic residues" evidence="11">
    <location>
        <begin position="423"/>
        <end position="432"/>
    </location>
</feature>
<comment type="subcellular location">
    <subcellularLocation>
        <location evidence="8">Cytoplasm</location>
    </subcellularLocation>
</comment>
<organism evidence="13 14">
    <name type="scientific">Tetradesmus obliquus</name>
    <name type="common">Green alga</name>
    <name type="synonym">Acutodesmus obliquus</name>
    <dbReference type="NCBI Taxonomy" id="3088"/>
    <lineage>
        <taxon>Eukaryota</taxon>
        <taxon>Viridiplantae</taxon>
        <taxon>Chlorophyta</taxon>
        <taxon>core chlorophytes</taxon>
        <taxon>Chlorophyceae</taxon>
        <taxon>CS clade</taxon>
        <taxon>Sphaeropleales</taxon>
        <taxon>Scenedesmaceae</taxon>
        <taxon>Tetradesmus</taxon>
    </lineage>
</organism>
<feature type="binding site" evidence="8">
    <location>
        <position position="542"/>
    </location>
    <ligand>
        <name>Zn(2+)</name>
        <dbReference type="ChEBI" id="CHEBI:29105"/>
        <label>3</label>
    </ligand>
</feature>
<dbReference type="InterPro" id="IPR002467">
    <property type="entry name" value="Pept_M24A_MAP1"/>
</dbReference>
<evidence type="ECO:0000256" key="7">
    <source>
        <dbReference type="ARBA" id="ARBA00022833"/>
    </source>
</evidence>
<evidence type="ECO:0000256" key="2">
    <source>
        <dbReference type="ARBA" id="ARBA00022490"/>
    </source>
</evidence>
<dbReference type="PROSITE" id="PS00680">
    <property type="entry name" value="MAP_1"/>
    <property type="match status" value="1"/>
</dbReference>
<evidence type="ECO:0000256" key="10">
    <source>
        <dbReference type="RuleBase" id="RU003653"/>
    </source>
</evidence>
<dbReference type="PANTHER" id="PTHR43330">
    <property type="entry name" value="METHIONINE AMINOPEPTIDASE"/>
    <property type="match status" value="1"/>
</dbReference>
<dbReference type="PRINTS" id="PR00599">
    <property type="entry name" value="MAPEPTIDASE"/>
</dbReference>
<dbReference type="EMBL" id="CP126215">
    <property type="protein sequence ID" value="WIA17667.1"/>
    <property type="molecule type" value="Genomic_DNA"/>
</dbReference>
<comment type="function">
    <text evidence="8 10">Cotranslationally removes the N-terminal methionine from nascent proteins. The N-terminal methionine is often cleaved when the second residue in the primary sequence is small and uncharged (Met-Ala-, Cys, Gly, Pro, Ser, Thr, or Val).</text>
</comment>
<dbReference type="InterPro" id="IPR031615">
    <property type="entry name" value="Zfn-C6H2"/>
</dbReference>
<feature type="binding site" evidence="8">
    <location>
        <position position="623"/>
    </location>
    <ligand>
        <name>a protein</name>
        <dbReference type="ChEBI" id="CHEBI:16541"/>
    </ligand>
    <ligandPart>
        <name>N-terminal L-methionine residue</name>
        <dbReference type="ChEBI" id="CHEBI:64731"/>
    </ligandPart>
</feature>
<name>A0ABY8U8R7_TETOB</name>
<dbReference type="HAMAP" id="MF_01974">
    <property type="entry name" value="MetAP_1"/>
    <property type="match status" value="1"/>
</dbReference>
<evidence type="ECO:0000313" key="14">
    <source>
        <dbReference type="Proteomes" id="UP001244341"/>
    </source>
</evidence>
<dbReference type="CDD" id="cd10527">
    <property type="entry name" value="SET_LSMT"/>
    <property type="match status" value="1"/>
</dbReference>
<dbReference type="SUPFAM" id="SSF82199">
    <property type="entry name" value="SET domain"/>
    <property type="match status" value="1"/>
</dbReference>
<dbReference type="Pfam" id="PF15801">
    <property type="entry name" value="zf-C6H2"/>
    <property type="match status" value="1"/>
</dbReference>
<dbReference type="SUPFAM" id="SSF55920">
    <property type="entry name" value="Creatinase/aminopeptidase"/>
    <property type="match status" value="1"/>
</dbReference>
<comment type="cofactor">
    <cofactor evidence="8">
        <name>Zn(2+)</name>
        <dbReference type="ChEBI" id="CHEBI:29105"/>
    </cofactor>
    <cofactor evidence="8">
        <name>Co(2+)</name>
        <dbReference type="ChEBI" id="CHEBI:48828"/>
    </cofactor>
    <cofactor evidence="8">
        <name>Mn(2+)</name>
        <dbReference type="ChEBI" id="CHEBI:29035"/>
    </cofactor>
    <cofactor evidence="8">
        <name>Fe(2+)</name>
        <dbReference type="ChEBI" id="CHEBI:29033"/>
    </cofactor>
    <text evidence="8">Binds 2 divalent metal cations per subunit. Has a high-affinity and a low affinity metal-binding site. The true nature of the physiological cofactor is under debate. The enzyme is active with zinc, cobalt, manganese or divalent iron ions. Has high activity with zinc; zinc cofactor is transferred into the active site region by the ZNG1 zinc chaperone.</text>
</comment>
<dbReference type="Proteomes" id="UP001244341">
    <property type="component" value="Chromosome 8b"/>
</dbReference>
<keyword evidence="2 8" id="KW-0963">Cytoplasm</keyword>
<dbReference type="InterPro" id="IPR001714">
    <property type="entry name" value="Pept_M24_MAP"/>
</dbReference>
<keyword evidence="7" id="KW-0862">Zinc</keyword>
<feature type="binding site" evidence="8">
    <location>
        <position position="553"/>
    </location>
    <ligand>
        <name>Zn(2+)</name>
        <dbReference type="ChEBI" id="CHEBI:29105"/>
        <label>3</label>
    </ligand>
</feature>
<gene>
    <name evidence="13" type="ORF">OEZ85_014470</name>
</gene>